<reference evidence="2" key="2">
    <citation type="submission" date="2025-08" db="UniProtKB">
        <authorList>
            <consortium name="Ensembl"/>
        </authorList>
    </citation>
    <scope>IDENTIFICATION</scope>
</reference>
<proteinExistence type="predicted"/>
<dbReference type="AlphaFoldDB" id="A0A8D3CU81"/>
<gene>
    <name evidence="2" type="primary">TMEM128</name>
</gene>
<dbReference type="Pfam" id="PF20479">
    <property type="entry name" value="TMEM128"/>
    <property type="match status" value="1"/>
</dbReference>
<dbReference type="InterPro" id="IPR033579">
    <property type="entry name" value="TMEM128"/>
</dbReference>
<reference evidence="2" key="1">
    <citation type="submission" date="2023-05" db="EMBL/GenBank/DDBJ databases">
        <title>High-quality long-read genome of Scophthalmus maximus.</title>
        <authorList>
            <person name="Lien S."/>
            <person name="Martinez P."/>
        </authorList>
    </citation>
    <scope>NUCLEOTIDE SEQUENCE [LARGE SCALE GENOMIC DNA]</scope>
</reference>
<keyword evidence="1" id="KW-0472">Membrane</keyword>
<sequence>MLNDSELATLRNRFKRDAEFLMQTATAGDEDEKIQGPSLLQCKLITVIQSDYRPNICRGIIPCISASENIPVLRTAGGLSGQEEKDAKPLPRLNRHSIFWIVASIGVTYYVDFLRNIMENDDIKSWWFNVGLVLLGVCLSLAMFCIVYLEWFKGILHYDQEYPAIPPLTTAAFIAASCSFNIALWPVWSFFTPLILFTQFMGVVMLISLLG</sequence>
<accession>A0A8D3CU81</accession>
<organism evidence="2 3">
    <name type="scientific">Scophthalmus maximus</name>
    <name type="common">Turbot</name>
    <name type="synonym">Psetta maxima</name>
    <dbReference type="NCBI Taxonomy" id="52904"/>
    <lineage>
        <taxon>Eukaryota</taxon>
        <taxon>Metazoa</taxon>
        <taxon>Chordata</taxon>
        <taxon>Craniata</taxon>
        <taxon>Vertebrata</taxon>
        <taxon>Euteleostomi</taxon>
        <taxon>Actinopterygii</taxon>
        <taxon>Neopterygii</taxon>
        <taxon>Teleostei</taxon>
        <taxon>Neoteleostei</taxon>
        <taxon>Acanthomorphata</taxon>
        <taxon>Carangaria</taxon>
        <taxon>Pleuronectiformes</taxon>
        <taxon>Pleuronectoidei</taxon>
        <taxon>Scophthalmidae</taxon>
        <taxon>Scophthalmus</taxon>
    </lineage>
</organism>
<evidence type="ECO:0000313" key="3">
    <source>
        <dbReference type="Proteomes" id="UP000694558"/>
    </source>
</evidence>
<feature type="transmembrane region" description="Helical" evidence="1">
    <location>
        <begin position="126"/>
        <end position="152"/>
    </location>
</feature>
<dbReference type="Ensembl" id="ENSSMAT00000040581.1">
    <property type="protein sequence ID" value="ENSSMAP00000050839.1"/>
    <property type="gene ID" value="ENSSMAG00000026173.1"/>
</dbReference>
<protein>
    <submittedName>
        <fullName evidence="2">Transmembrane protein 128</fullName>
    </submittedName>
</protein>
<evidence type="ECO:0000256" key="1">
    <source>
        <dbReference type="SAM" id="Phobius"/>
    </source>
</evidence>
<dbReference type="PANTHER" id="PTHR31134">
    <property type="entry name" value="TRANSMEMBRANE PROTEIN 128"/>
    <property type="match status" value="1"/>
</dbReference>
<name>A0A8D3CU81_SCOMX</name>
<feature type="transmembrane region" description="Helical" evidence="1">
    <location>
        <begin position="190"/>
        <end position="210"/>
    </location>
</feature>
<evidence type="ECO:0000313" key="2">
    <source>
        <dbReference type="Ensembl" id="ENSSMAP00000050839.1"/>
    </source>
</evidence>
<keyword evidence="1" id="KW-0812">Transmembrane</keyword>
<keyword evidence="1" id="KW-1133">Transmembrane helix</keyword>
<dbReference type="GeneTree" id="ENSGT00390000012901"/>
<dbReference type="Proteomes" id="UP000694558">
    <property type="component" value="Chromosome 6"/>
</dbReference>
<feature type="transmembrane region" description="Helical" evidence="1">
    <location>
        <begin position="97"/>
        <end position="114"/>
    </location>
</feature>
<feature type="transmembrane region" description="Helical" evidence="1">
    <location>
        <begin position="164"/>
        <end position="184"/>
    </location>
</feature>
<dbReference type="PANTHER" id="PTHR31134:SF1">
    <property type="entry name" value="TRANSMEMBRANE PROTEIN 128"/>
    <property type="match status" value="1"/>
</dbReference>